<keyword evidence="1" id="KW-1133">Transmembrane helix</keyword>
<sequence length="166" mass="18011">MIWSGFTQLDVAAVLVWGAVATAAMTTFTEGAQLFGQSRMSLPFLFGSFVSGRRDRATVWGFVLYSLGALLFAFFYSLAFEAIGRATWWIGAGLGLLHGLFLITVFLPLLPHLHPRMASEYDGPDAERRLEPPGRFGLNYGSRTPLITVAGQMLFGLVLGAAYAVG</sequence>
<reference evidence="2 3" key="1">
    <citation type="submission" date="2017-04" db="EMBL/GenBank/DDBJ databases">
        <authorList>
            <person name="Afonso C.L."/>
            <person name="Miller P.J."/>
            <person name="Scott M.A."/>
            <person name="Spackman E."/>
            <person name="Goraichik I."/>
            <person name="Dimitrov K.M."/>
            <person name="Suarez D.L."/>
            <person name="Swayne D.E."/>
        </authorList>
    </citation>
    <scope>NUCLEOTIDE SEQUENCE [LARGE SCALE GENOMIC DNA]</scope>
    <source>
        <strain evidence="2 3">USBA 355</strain>
    </source>
</reference>
<dbReference type="RefSeq" id="WP_085125923.1">
    <property type="nucleotide sequence ID" value="NZ_FWZX01000035.1"/>
</dbReference>
<keyword evidence="1" id="KW-0472">Membrane</keyword>
<proteinExistence type="predicted"/>
<name>A0A1Y6CM50_9PROT</name>
<accession>A0A1Y6CM50</accession>
<dbReference type="STRING" id="560819.SAMN05428998_13516"/>
<feature type="transmembrane region" description="Helical" evidence="1">
    <location>
        <begin position="57"/>
        <end position="80"/>
    </location>
</feature>
<dbReference type="AlphaFoldDB" id="A0A1Y6CM50"/>
<evidence type="ECO:0000256" key="1">
    <source>
        <dbReference type="SAM" id="Phobius"/>
    </source>
</evidence>
<feature type="transmembrane region" description="Helical" evidence="1">
    <location>
        <begin position="12"/>
        <end position="36"/>
    </location>
</feature>
<organism evidence="2 3">
    <name type="scientific">Tistlia consotensis USBA 355</name>
    <dbReference type="NCBI Taxonomy" id="560819"/>
    <lineage>
        <taxon>Bacteria</taxon>
        <taxon>Pseudomonadati</taxon>
        <taxon>Pseudomonadota</taxon>
        <taxon>Alphaproteobacteria</taxon>
        <taxon>Rhodospirillales</taxon>
        <taxon>Rhodovibrionaceae</taxon>
        <taxon>Tistlia</taxon>
    </lineage>
</organism>
<feature type="transmembrane region" description="Helical" evidence="1">
    <location>
        <begin position="145"/>
        <end position="165"/>
    </location>
</feature>
<gene>
    <name evidence="2" type="ORF">SAMN05428998_13516</name>
</gene>
<protein>
    <submittedName>
        <fullName evidence="2">Uncharacterized protein</fullName>
    </submittedName>
</protein>
<feature type="transmembrane region" description="Helical" evidence="1">
    <location>
        <begin position="86"/>
        <end position="110"/>
    </location>
</feature>
<dbReference type="Proteomes" id="UP000192917">
    <property type="component" value="Unassembled WGS sequence"/>
</dbReference>
<keyword evidence="1" id="KW-0812">Transmembrane</keyword>
<evidence type="ECO:0000313" key="3">
    <source>
        <dbReference type="Proteomes" id="UP000192917"/>
    </source>
</evidence>
<dbReference type="EMBL" id="FWZX01000035">
    <property type="protein sequence ID" value="SMF76083.1"/>
    <property type="molecule type" value="Genomic_DNA"/>
</dbReference>
<keyword evidence="3" id="KW-1185">Reference proteome</keyword>
<evidence type="ECO:0000313" key="2">
    <source>
        <dbReference type="EMBL" id="SMF76083.1"/>
    </source>
</evidence>